<dbReference type="Proteomes" id="UP001239445">
    <property type="component" value="Unassembled WGS sequence"/>
</dbReference>
<feature type="transmembrane region" description="Helical" evidence="14">
    <location>
        <begin position="449"/>
        <end position="469"/>
    </location>
</feature>
<evidence type="ECO:0000256" key="12">
    <source>
        <dbReference type="PIRSR" id="PIRSR601461-1"/>
    </source>
</evidence>
<dbReference type="InterPro" id="IPR001461">
    <property type="entry name" value="Aspartic_peptidase_A1"/>
</dbReference>
<dbReference type="FunFam" id="2.40.70.10:FF:000011">
    <property type="entry name" value="Aspartic protease"/>
    <property type="match status" value="1"/>
</dbReference>
<dbReference type="SUPFAM" id="SSF50630">
    <property type="entry name" value="Acid proteases"/>
    <property type="match status" value="1"/>
</dbReference>
<evidence type="ECO:0000313" key="18">
    <source>
        <dbReference type="Proteomes" id="UP001239445"/>
    </source>
</evidence>
<evidence type="ECO:0000256" key="1">
    <source>
        <dbReference type="ARBA" id="ARBA00004236"/>
    </source>
</evidence>
<comment type="similarity">
    <text evidence="2 13">Belongs to the peptidase A1 family.</text>
</comment>
<dbReference type="InterPro" id="IPR033876">
    <property type="entry name" value="SAP-like"/>
</dbReference>
<keyword evidence="6 13" id="KW-0064">Aspartyl protease</keyword>
<protein>
    <recommendedName>
        <fullName evidence="11">Probable aspartic-type endopeptidase OPSB</fullName>
    </recommendedName>
    <alternativeName>
        <fullName evidence="10">Probable aspartic-type endopeptidase opsB</fullName>
    </alternativeName>
</protein>
<dbReference type="GO" id="GO:0005886">
    <property type="term" value="C:plasma membrane"/>
    <property type="evidence" value="ECO:0007669"/>
    <property type="project" value="UniProtKB-SubCell"/>
</dbReference>
<keyword evidence="8 14" id="KW-0472">Membrane</keyword>
<name>A0AAJ0BF21_9PEZI</name>
<feature type="signal peptide" evidence="15">
    <location>
        <begin position="1"/>
        <end position="17"/>
    </location>
</feature>
<dbReference type="GO" id="GO:0006508">
    <property type="term" value="P:proteolysis"/>
    <property type="evidence" value="ECO:0007669"/>
    <property type="project" value="UniProtKB-KW"/>
</dbReference>
<dbReference type="Gene3D" id="2.40.70.10">
    <property type="entry name" value="Acid Proteases"/>
    <property type="match status" value="2"/>
</dbReference>
<sequence length="470" mass="49364">MRSSLALAAALLSLTEALSVQQRQNGPRVVALNTERKPAVNPIHRDKLRRRGNVEVGLDNEETLYFINGTIGTPPRSVRLHIDTGSSDLWVNTPSSDLCSERSSPCQFAGTYSANQSSTYEYIGSYFNISYVDGSGASGDYASDTVSFGPAKLDRLQFGIGYSSTNGQGILGIGYPINEVQVNRAGMQPYRNLPAQMVADGMIQSNAYSIWLNDLSANTGNILFGGIDTEKFTGSLQTLPIQPVRGAFAEFYLTLTDVQLAGQSVAGGGGMALGVLLDTGSSLSYLPDDMVQTIYSQLGAQYDSDNEVAYVPCSLARGSTTMSFSFSGVNIEVDMNELVLDIMTSSGRRPVFSNGQTACLFGINAAGQGTNVLGDTFLRSAYVVYDLANNEISLAQTKFNSTTTKIVEIGTGANSVPGATKVSNPVAATNGIQGPSLVNGLGKNGATKMGGGLVGTAVAFAVAVAVGVMI</sequence>
<comment type="caution">
    <text evidence="17">The sequence shown here is derived from an EMBL/GenBank/DDBJ whole genome shotgun (WGS) entry which is preliminary data.</text>
</comment>
<evidence type="ECO:0000256" key="15">
    <source>
        <dbReference type="SAM" id="SignalP"/>
    </source>
</evidence>
<accession>A0AAJ0BF21</accession>
<evidence type="ECO:0000256" key="8">
    <source>
        <dbReference type="ARBA" id="ARBA00023136"/>
    </source>
</evidence>
<evidence type="ECO:0000256" key="5">
    <source>
        <dbReference type="ARBA" id="ARBA00022729"/>
    </source>
</evidence>
<reference evidence="17" key="1">
    <citation type="submission" date="2023-06" db="EMBL/GenBank/DDBJ databases">
        <title>Genome-scale phylogeny and comparative genomics of the fungal order Sordariales.</title>
        <authorList>
            <consortium name="Lawrence Berkeley National Laboratory"/>
            <person name="Hensen N."/>
            <person name="Bonometti L."/>
            <person name="Westerberg I."/>
            <person name="Brannstrom I.O."/>
            <person name="Guillou S."/>
            <person name="Cros-Aarteil S."/>
            <person name="Calhoun S."/>
            <person name="Haridas S."/>
            <person name="Kuo A."/>
            <person name="Mondo S."/>
            <person name="Pangilinan J."/>
            <person name="Riley R."/>
            <person name="Labutti K."/>
            <person name="Andreopoulos B."/>
            <person name="Lipzen A."/>
            <person name="Chen C."/>
            <person name="Yanf M."/>
            <person name="Daum C."/>
            <person name="Ng V."/>
            <person name="Clum A."/>
            <person name="Steindorff A."/>
            <person name="Ohm R."/>
            <person name="Martin F."/>
            <person name="Silar P."/>
            <person name="Natvig D."/>
            <person name="Lalanne C."/>
            <person name="Gautier V."/>
            <person name="Ament-Velasquez S.L."/>
            <person name="Kruys A."/>
            <person name="Hutchinson M.I."/>
            <person name="Powell A.J."/>
            <person name="Barry K."/>
            <person name="Miller A.N."/>
            <person name="Grigoriev I.V."/>
            <person name="Debuchy R."/>
            <person name="Gladieux P."/>
            <person name="Thoren M.H."/>
            <person name="Johannesson H."/>
        </authorList>
    </citation>
    <scope>NUCLEOTIDE SEQUENCE</scope>
    <source>
        <strain evidence="17">PSN4</strain>
    </source>
</reference>
<dbReference type="PANTHER" id="PTHR47966:SF65">
    <property type="entry name" value="ASPARTIC-TYPE ENDOPEPTIDASE"/>
    <property type="match status" value="1"/>
</dbReference>
<evidence type="ECO:0000259" key="16">
    <source>
        <dbReference type="PROSITE" id="PS51767"/>
    </source>
</evidence>
<dbReference type="InterPro" id="IPR021109">
    <property type="entry name" value="Peptidase_aspartic_dom_sf"/>
</dbReference>
<feature type="active site" evidence="12">
    <location>
        <position position="83"/>
    </location>
</feature>
<evidence type="ECO:0000256" key="6">
    <source>
        <dbReference type="ARBA" id="ARBA00022750"/>
    </source>
</evidence>
<dbReference type="PROSITE" id="PS00141">
    <property type="entry name" value="ASP_PROTEASE"/>
    <property type="match status" value="1"/>
</dbReference>
<keyword evidence="3" id="KW-1003">Cell membrane</keyword>
<keyword evidence="4 13" id="KW-0645">Protease</keyword>
<keyword evidence="14" id="KW-0812">Transmembrane</keyword>
<dbReference type="PROSITE" id="PS51767">
    <property type="entry name" value="PEPTIDASE_A1"/>
    <property type="match status" value="1"/>
</dbReference>
<dbReference type="FunFam" id="2.40.70.10:FF:000068">
    <property type="entry name" value="Aspartic-type endopeptidase (OpsB)"/>
    <property type="match status" value="1"/>
</dbReference>
<keyword evidence="5 15" id="KW-0732">Signal</keyword>
<dbReference type="EMBL" id="MU839832">
    <property type="protein sequence ID" value="KAK1756079.1"/>
    <property type="molecule type" value="Genomic_DNA"/>
</dbReference>
<dbReference type="Pfam" id="PF00026">
    <property type="entry name" value="Asp"/>
    <property type="match status" value="1"/>
</dbReference>
<evidence type="ECO:0000256" key="14">
    <source>
        <dbReference type="SAM" id="Phobius"/>
    </source>
</evidence>
<evidence type="ECO:0000256" key="7">
    <source>
        <dbReference type="ARBA" id="ARBA00022801"/>
    </source>
</evidence>
<keyword evidence="18" id="KW-1185">Reference proteome</keyword>
<comment type="subcellular location">
    <subcellularLocation>
        <location evidence="1">Cell membrane</location>
    </subcellularLocation>
</comment>
<feature type="active site" evidence="12">
    <location>
        <position position="278"/>
    </location>
</feature>
<evidence type="ECO:0000256" key="13">
    <source>
        <dbReference type="RuleBase" id="RU000454"/>
    </source>
</evidence>
<keyword evidence="14" id="KW-1133">Transmembrane helix</keyword>
<evidence type="ECO:0000256" key="11">
    <source>
        <dbReference type="ARBA" id="ARBA00068059"/>
    </source>
</evidence>
<keyword evidence="7 13" id="KW-0378">Hydrolase</keyword>
<organism evidence="17 18">
    <name type="scientific">Echria macrotheca</name>
    <dbReference type="NCBI Taxonomy" id="438768"/>
    <lineage>
        <taxon>Eukaryota</taxon>
        <taxon>Fungi</taxon>
        <taxon>Dikarya</taxon>
        <taxon>Ascomycota</taxon>
        <taxon>Pezizomycotina</taxon>
        <taxon>Sordariomycetes</taxon>
        <taxon>Sordariomycetidae</taxon>
        <taxon>Sordariales</taxon>
        <taxon>Schizotheciaceae</taxon>
        <taxon>Echria</taxon>
    </lineage>
</organism>
<feature type="chain" id="PRO_5042586905" description="Probable aspartic-type endopeptidase OPSB" evidence="15">
    <location>
        <begin position="18"/>
        <end position="470"/>
    </location>
</feature>
<evidence type="ECO:0000256" key="2">
    <source>
        <dbReference type="ARBA" id="ARBA00007447"/>
    </source>
</evidence>
<evidence type="ECO:0000256" key="4">
    <source>
        <dbReference type="ARBA" id="ARBA00022670"/>
    </source>
</evidence>
<dbReference type="AlphaFoldDB" id="A0AAJ0BF21"/>
<dbReference type="InterPro" id="IPR033121">
    <property type="entry name" value="PEPTIDASE_A1"/>
</dbReference>
<feature type="domain" description="Peptidase A1" evidence="16">
    <location>
        <begin position="65"/>
        <end position="395"/>
    </location>
</feature>
<dbReference type="GO" id="GO:0004190">
    <property type="term" value="F:aspartic-type endopeptidase activity"/>
    <property type="evidence" value="ECO:0007669"/>
    <property type="project" value="UniProtKB-KW"/>
</dbReference>
<evidence type="ECO:0000256" key="9">
    <source>
        <dbReference type="ARBA" id="ARBA00023180"/>
    </source>
</evidence>
<evidence type="ECO:0000256" key="10">
    <source>
        <dbReference type="ARBA" id="ARBA00067536"/>
    </source>
</evidence>
<keyword evidence="9" id="KW-0325">Glycoprotein</keyword>
<dbReference type="InterPro" id="IPR001969">
    <property type="entry name" value="Aspartic_peptidase_AS"/>
</dbReference>
<gene>
    <name evidence="17" type="ORF">QBC47DRAFT_179508</name>
</gene>
<dbReference type="CDD" id="cd05474">
    <property type="entry name" value="SAP_like"/>
    <property type="match status" value="1"/>
</dbReference>
<evidence type="ECO:0000313" key="17">
    <source>
        <dbReference type="EMBL" id="KAK1756079.1"/>
    </source>
</evidence>
<proteinExistence type="inferred from homology"/>
<dbReference type="PANTHER" id="PTHR47966">
    <property type="entry name" value="BETA-SITE APP-CLEAVING ENZYME, ISOFORM A-RELATED"/>
    <property type="match status" value="1"/>
</dbReference>
<evidence type="ECO:0000256" key="3">
    <source>
        <dbReference type="ARBA" id="ARBA00022475"/>
    </source>
</evidence>
<dbReference type="PRINTS" id="PR00792">
    <property type="entry name" value="PEPSIN"/>
</dbReference>